<dbReference type="CDD" id="cd04301">
    <property type="entry name" value="NAT_SF"/>
    <property type="match status" value="1"/>
</dbReference>
<evidence type="ECO:0000313" key="3">
    <source>
        <dbReference type="Proteomes" id="UP001140513"/>
    </source>
</evidence>
<keyword evidence="3" id="KW-1185">Reference proteome</keyword>
<name>A0A9W8XJ06_9PLEO</name>
<dbReference type="SUPFAM" id="SSF53335">
    <property type="entry name" value="S-adenosyl-L-methionine-dependent methyltransferases"/>
    <property type="match status" value="1"/>
</dbReference>
<dbReference type="EMBL" id="JAPEUX010000005">
    <property type="protein sequence ID" value="KAJ4351511.1"/>
    <property type="molecule type" value="Genomic_DNA"/>
</dbReference>
<evidence type="ECO:0000313" key="2">
    <source>
        <dbReference type="EMBL" id="KAJ4351511.1"/>
    </source>
</evidence>
<dbReference type="SUPFAM" id="SSF55729">
    <property type="entry name" value="Acyl-CoA N-acyltransferases (Nat)"/>
    <property type="match status" value="1"/>
</dbReference>
<dbReference type="Gene3D" id="3.40.50.150">
    <property type="entry name" value="Vaccinia Virus protein VP39"/>
    <property type="match status" value="1"/>
</dbReference>
<reference evidence="2" key="1">
    <citation type="submission" date="2022-10" db="EMBL/GenBank/DDBJ databases">
        <title>Tapping the CABI collections for fungal endophytes: first genome assemblies for Collariella, Neodidymelliopsis, Ascochyta clinopodiicola, Didymella pomorum, Didymosphaeria variabile, Neocosmospora piperis and Neocucurbitaria cava.</title>
        <authorList>
            <person name="Hill R."/>
        </authorList>
    </citation>
    <scope>NUCLEOTIDE SEQUENCE</scope>
    <source>
        <strain evidence="2">IMI 356815</strain>
    </source>
</reference>
<dbReference type="Gene3D" id="3.40.630.30">
    <property type="match status" value="1"/>
</dbReference>
<dbReference type="RefSeq" id="XP_056069867.1">
    <property type="nucleotide sequence ID" value="XM_056215620.1"/>
</dbReference>
<dbReference type="Proteomes" id="UP001140513">
    <property type="component" value="Unassembled WGS sequence"/>
</dbReference>
<dbReference type="OrthoDB" id="184880at2759"/>
<dbReference type="Pfam" id="PF00583">
    <property type="entry name" value="Acetyltransf_1"/>
    <property type="match status" value="1"/>
</dbReference>
<sequence>MSFQLSEVTLESEFDAIWPIHFKAFQDPYNTFSKFFNPIHTSLDEAVTSSKERHVRMWKANPACHWTKVVETKSENVVGATCWMLNVGAHAPNPNGTKKPFVADWHIEGSDERLFAEKLIGGLLGFVAERVARPHVVLSQMMVHPDYRRQGVGTMLIQWGIRKADELGVETVVEAVPYAAPVYEKTGFGRVEQIDIDFTIDNPSDTWKKYQSKTCPAHMSYLHYFNPLQLSTLKACAMVDPTAEAGSNRSGYILHSNDEITRLTLQHQIVKDALNNRLVLASINFSSGPRTILNSCTADGVWLRDLQASIGPQHTFIGTDVEASYFPTNPPSNTSYHAQDATKPWPKDWSGKFDLVHQRFAIAVEGSESDTRLLVQRLIDMVKPGGWIQLVDLQEWISDTDGPAWQDYCICLRDMINAKGWFEELGLVDVHEEIIEVNFGTRDDKNLEAIGKRSALLTKRQVLAAVKTLPPENITVPKERVSTLMEAIEEEFSKDPVNAHTHYKVVWARKPE</sequence>
<dbReference type="InterPro" id="IPR016181">
    <property type="entry name" value="Acyl_CoA_acyltransferase"/>
</dbReference>
<dbReference type="GO" id="GO:0016747">
    <property type="term" value="F:acyltransferase activity, transferring groups other than amino-acyl groups"/>
    <property type="evidence" value="ECO:0007669"/>
    <property type="project" value="InterPro"/>
</dbReference>
<dbReference type="PANTHER" id="PTHR42791:SF5">
    <property type="entry name" value="HYPOTHETICAL ACETYLTRANSFERASE (EUROFUNG)"/>
    <property type="match status" value="1"/>
</dbReference>
<dbReference type="InterPro" id="IPR052523">
    <property type="entry name" value="Trichothecene_AcTrans"/>
</dbReference>
<dbReference type="AlphaFoldDB" id="A0A9W8XJ06"/>
<protein>
    <recommendedName>
        <fullName evidence="1">N-acetyltransferase domain-containing protein</fullName>
    </recommendedName>
</protein>
<evidence type="ECO:0000259" key="1">
    <source>
        <dbReference type="PROSITE" id="PS51186"/>
    </source>
</evidence>
<comment type="caution">
    <text evidence="2">The sequence shown here is derived from an EMBL/GenBank/DDBJ whole genome shotgun (WGS) entry which is preliminary data.</text>
</comment>
<accession>A0A9W8XJ06</accession>
<feature type="domain" description="N-acetyltransferase" evidence="1">
    <location>
        <begin position="70"/>
        <end position="216"/>
    </location>
</feature>
<dbReference type="PROSITE" id="PS51186">
    <property type="entry name" value="GNAT"/>
    <property type="match status" value="1"/>
</dbReference>
<dbReference type="PANTHER" id="PTHR42791">
    <property type="entry name" value="GNAT FAMILY ACETYLTRANSFERASE"/>
    <property type="match status" value="1"/>
</dbReference>
<dbReference type="InterPro" id="IPR000182">
    <property type="entry name" value="GNAT_dom"/>
</dbReference>
<organism evidence="2 3">
    <name type="scientific">Didymosphaeria variabile</name>
    <dbReference type="NCBI Taxonomy" id="1932322"/>
    <lineage>
        <taxon>Eukaryota</taxon>
        <taxon>Fungi</taxon>
        <taxon>Dikarya</taxon>
        <taxon>Ascomycota</taxon>
        <taxon>Pezizomycotina</taxon>
        <taxon>Dothideomycetes</taxon>
        <taxon>Pleosporomycetidae</taxon>
        <taxon>Pleosporales</taxon>
        <taxon>Massarineae</taxon>
        <taxon>Didymosphaeriaceae</taxon>
        <taxon>Didymosphaeria</taxon>
    </lineage>
</organism>
<dbReference type="GeneID" id="80910384"/>
<gene>
    <name evidence="2" type="ORF">N0V89_006854</name>
</gene>
<proteinExistence type="predicted"/>
<dbReference type="InterPro" id="IPR029063">
    <property type="entry name" value="SAM-dependent_MTases_sf"/>
</dbReference>